<dbReference type="PROSITE" id="PS50181">
    <property type="entry name" value="FBOX"/>
    <property type="match status" value="1"/>
</dbReference>
<dbReference type="Pfam" id="PF12937">
    <property type="entry name" value="F-box-like"/>
    <property type="match status" value="1"/>
</dbReference>
<dbReference type="Proteomes" id="UP000694865">
    <property type="component" value="Unplaced"/>
</dbReference>
<sequence length="546" mass="61688">MTFPTFTCRNQLNVNGLHKNSTCTSFVMENSNLSRIPEKRYSDFDDQEKEKSHKCMKFDQNERNRNQNNASMYDMTKCTETQEGGELVKSGNLNLQKQIPSSSGSVISCMCGKAPKTTCNLHAEDRQSDRYVQYTELEKLHVDVGGLNNCGNKNTIQRKNKTFHINDLPRFLFLHMLTNFTVPQLLNCVSLVCKYWYELCYDSSLWRVINLEDYKMLPDKALLKLTNISDNVIYLNVSDCRKVTDNGVVAMARQCPNLQELVAIRCTQLTVLSYSAIGEYCHKLHCINVSGNKTFSNECLKKIAMGCPDLTEIRLNSCINVDDDGIETLAHFCRKLKVVQLLENRKVTDACLPSLTTKCKLLEILCLHACSVTSKGVMEVAKCNNLTNLDISALSNVNTKTIKFVVQQCKQLTTLNMCLTKQVDDECINSIVKSAKKLRELFLVSCSVTDEALISIGKHSHSITHVDVGWCHGITDRGVREISSTCTQLKYLGLTRCDQVQHSTVENLVKQSPHIHYSTFLLDSKRLLDEAKKKGFVFNSGNEDSQ</sequence>
<dbReference type="InterPro" id="IPR057207">
    <property type="entry name" value="FBXL15_LRR"/>
</dbReference>
<protein>
    <submittedName>
        <fullName evidence="3">F-box/LRR-repeat protein 17-like</fullName>
    </submittedName>
</protein>
<accession>A0ABM0GSE8</accession>
<organism evidence="2 3">
    <name type="scientific">Saccoglossus kowalevskii</name>
    <name type="common">Acorn worm</name>
    <dbReference type="NCBI Taxonomy" id="10224"/>
    <lineage>
        <taxon>Eukaryota</taxon>
        <taxon>Metazoa</taxon>
        <taxon>Hemichordata</taxon>
        <taxon>Enteropneusta</taxon>
        <taxon>Harrimaniidae</taxon>
        <taxon>Saccoglossus</taxon>
    </lineage>
</organism>
<dbReference type="InterPro" id="IPR001810">
    <property type="entry name" value="F-box_dom"/>
</dbReference>
<dbReference type="SUPFAM" id="SSF52047">
    <property type="entry name" value="RNI-like"/>
    <property type="match status" value="2"/>
</dbReference>
<keyword evidence="2" id="KW-1185">Reference proteome</keyword>
<dbReference type="InterPro" id="IPR006553">
    <property type="entry name" value="Leu-rich_rpt_Cys-con_subtyp"/>
</dbReference>
<dbReference type="InterPro" id="IPR032675">
    <property type="entry name" value="LRR_dom_sf"/>
</dbReference>
<dbReference type="Gene3D" id="1.20.1280.50">
    <property type="match status" value="1"/>
</dbReference>
<dbReference type="InterPro" id="IPR001611">
    <property type="entry name" value="Leu-rich_rpt"/>
</dbReference>
<dbReference type="Pfam" id="PF25372">
    <property type="entry name" value="DUF7885"/>
    <property type="match status" value="1"/>
</dbReference>
<reference evidence="3" key="1">
    <citation type="submission" date="2025-08" db="UniProtKB">
        <authorList>
            <consortium name="RefSeq"/>
        </authorList>
    </citation>
    <scope>IDENTIFICATION</scope>
    <source>
        <tissue evidence="3">Testes</tissue>
    </source>
</reference>
<dbReference type="PANTHER" id="PTHR13318">
    <property type="entry name" value="PARTNER OF PAIRED, ISOFORM B-RELATED"/>
    <property type="match status" value="1"/>
</dbReference>
<evidence type="ECO:0000259" key="1">
    <source>
        <dbReference type="PROSITE" id="PS50181"/>
    </source>
</evidence>
<gene>
    <name evidence="3" type="primary">LOC100369625</name>
</gene>
<dbReference type="SMART" id="SM00367">
    <property type="entry name" value="LRR_CC"/>
    <property type="match status" value="9"/>
</dbReference>
<dbReference type="GeneID" id="100369625"/>
<evidence type="ECO:0000313" key="2">
    <source>
        <dbReference type="Proteomes" id="UP000694865"/>
    </source>
</evidence>
<dbReference type="Gene3D" id="3.80.10.10">
    <property type="entry name" value="Ribonuclease Inhibitor"/>
    <property type="match status" value="2"/>
</dbReference>
<name>A0ABM0GSE8_SACKO</name>
<dbReference type="Pfam" id="PF13516">
    <property type="entry name" value="LRR_6"/>
    <property type="match status" value="1"/>
</dbReference>
<evidence type="ECO:0000313" key="3">
    <source>
        <dbReference type="RefSeq" id="XP_002736348.1"/>
    </source>
</evidence>
<dbReference type="PANTHER" id="PTHR13318:SF95">
    <property type="entry name" value="F-BOX PROTEIN YLR352W"/>
    <property type="match status" value="1"/>
</dbReference>
<proteinExistence type="predicted"/>
<feature type="domain" description="F-box" evidence="1">
    <location>
        <begin position="162"/>
        <end position="209"/>
    </location>
</feature>
<dbReference type="RefSeq" id="XP_002736348.1">
    <property type="nucleotide sequence ID" value="XM_002736302.2"/>
</dbReference>